<dbReference type="Proteomes" id="UP001470230">
    <property type="component" value="Unassembled WGS sequence"/>
</dbReference>
<dbReference type="InterPro" id="IPR050341">
    <property type="entry name" value="PP1_catalytic_subunit"/>
</dbReference>
<dbReference type="EMBL" id="JAPFFF010000013">
    <property type="protein sequence ID" value="KAK8871582.1"/>
    <property type="molecule type" value="Genomic_DNA"/>
</dbReference>
<dbReference type="PANTHER" id="PTHR11668">
    <property type="entry name" value="SERINE/THREONINE PROTEIN PHOSPHATASE"/>
    <property type="match status" value="1"/>
</dbReference>
<name>A0ABR2J2Y3_9EUKA</name>
<comment type="catalytic activity">
    <reaction evidence="6">
        <text>O-phospho-L-seryl-[protein] + H2O = L-seryl-[protein] + phosphate</text>
        <dbReference type="Rhea" id="RHEA:20629"/>
        <dbReference type="Rhea" id="RHEA-COMP:9863"/>
        <dbReference type="Rhea" id="RHEA-COMP:11604"/>
        <dbReference type="ChEBI" id="CHEBI:15377"/>
        <dbReference type="ChEBI" id="CHEBI:29999"/>
        <dbReference type="ChEBI" id="CHEBI:43474"/>
        <dbReference type="ChEBI" id="CHEBI:83421"/>
        <dbReference type="EC" id="3.1.3.16"/>
    </reaction>
</comment>
<evidence type="ECO:0000313" key="10">
    <source>
        <dbReference type="EMBL" id="KAK8871582.1"/>
    </source>
</evidence>
<evidence type="ECO:0000259" key="9">
    <source>
        <dbReference type="PROSITE" id="PS00125"/>
    </source>
</evidence>
<dbReference type="InterPro" id="IPR004843">
    <property type="entry name" value="Calcineurin-like_PHP"/>
</dbReference>
<reference evidence="10 11" key="1">
    <citation type="submission" date="2024-04" db="EMBL/GenBank/DDBJ databases">
        <title>Tritrichomonas musculus Genome.</title>
        <authorList>
            <person name="Alves-Ferreira E."/>
            <person name="Grigg M."/>
            <person name="Lorenzi H."/>
            <person name="Galac M."/>
        </authorList>
    </citation>
    <scope>NUCLEOTIDE SEQUENCE [LARGE SCALE GENOMIC DNA]</scope>
    <source>
        <strain evidence="10 11">EAF2021</strain>
    </source>
</reference>
<evidence type="ECO:0000256" key="1">
    <source>
        <dbReference type="ARBA" id="ARBA00001936"/>
    </source>
</evidence>
<dbReference type="SMART" id="SM00156">
    <property type="entry name" value="PP2Ac"/>
    <property type="match status" value="1"/>
</dbReference>
<evidence type="ECO:0000256" key="5">
    <source>
        <dbReference type="ARBA" id="ARBA00023211"/>
    </source>
</evidence>
<evidence type="ECO:0000256" key="8">
    <source>
        <dbReference type="RuleBase" id="RU004273"/>
    </source>
</evidence>
<dbReference type="EC" id="3.1.3.16" evidence="8"/>
<comment type="cofactor">
    <cofactor evidence="1">
        <name>Mn(2+)</name>
        <dbReference type="ChEBI" id="CHEBI:29035"/>
    </cofactor>
</comment>
<evidence type="ECO:0000313" key="11">
    <source>
        <dbReference type="Proteomes" id="UP001470230"/>
    </source>
</evidence>
<dbReference type="PRINTS" id="PR00114">
    <property type="entry name" value="STPHPHTASE"/>
</dbReference>
<dbReference type="Pfam" id="PF00149">
    <property type="entry name" value="Metallophos"/>
    <property type="match status" value="1"/>
</dbReference>
<accession>A0ABR2J2Y3</accession>
<keyword evidence="4" id="KW-0904">Protein phosphatase</keyword>
<dbReference type="SUPFAM" id="SSF56300">
    <property type="entry name" value="Metallo-dependent phosphatases"/>
    <property type="match status" value="1"/>
</dbReference>
<comment type="catalytic activity">
    <reaction evidence="7 8">
        <text>O-phospho-L-threonyl-[protein] + H2O = L-threonyl-[protein] + phosphate</text>
        <dbReference type="Rhea" id="RHEA:47004"/>
        <dbReference type="Rhea" id="RHEA-COMP:11060"/>
        <dbReference type="Rhea" id="RHEA-COMP:11605"/>
        <dbReference type="ChEBI" id="CHEBI:15377"/>
        <dbReference type="ChEBI" id="CHEBI:30013"/>
        <dbReference type="ChEBI" id="CHEBI:43474"/>
        <dbReference type="ChEBI" id="CHEBI:61977"/>
        <dbReference type="EC" id="3.1.3.16"/>
    </reaction>
</comment>
<feature type="domain" description="Serine/threonine specific protein phosphatases" evidence="9">
    <location>
        <begin position="119"/>
        <end position="124"/>
    </location>
</feature>
<keyword evidence="3 8" id="KW-0378">Hydrolase</keyword>
<protein>
    <recommendedName>
        <fullName evidence="8">Serine/threonine-protein phosphatase</fullName>
        <ecNumber evidence="8">3.1.3.16</ecNumber>
    </recommendedName>
</protein>
<evidence type="ECO:0000256" key="4">
    <source>
        <dbReference type="ARBA" id="ARBA00022912"/>
    </source>
</evidence>
<evidence type="ECO:0000256" key="6">
    <source>
        <dbReference type="ARBA" id="ARBA00047761"/>
    </source>
</evidence>
<keyword evidence="2" id="KW-0479">Metal-binding</keyword>
<dbReference type="InterPro" id="IPR029052">
    <property type="entry name" value="Metallo-depent_PP-like"/>
</dbReference>
<keyword evidence="11" id="KW-1185">Reference proteome</keyword>
<evidence type="ECO:0000256" key="7">
    <source>
        <dbReference type="ARBA" id="ARBA00048336"/>
    </source>
</evidence>
<dbReference type="InterPro" id="IPR006186">
    <property type="entry name" value="Ser/Thr-sp_prot-phosphatase"/>
</dbReference>
<gene>
    <name evidence="10" type="ORF">M9Y10_007315</name>
</gene>
<dbReference type="Gene3D" id="3.60.21.10">
    <property type="match status" value="1"/>
</dbReference>
<evidence type="ECO:0000256" key="2">
    <source>
        <dbReference type="ARBA" id="ARBA00022723"/>
    </source>
</evidence>
<evidence type="ECO:0000256" key="3">
    <source>
        <dbReference type="ARBA" id="ARBA00022801"/>
    </source>
</evidence>
<dbReference type="PANTHER" id="PTHR11668:SF300">
    <property type="entry name" value="SERINE_THREONINE-PROTEIN PHOSPHATASE"/>
    <property type="match status" value="1"/>
</dbReference>
<proteinExistence type="inferred from homology"/>
<comment type="caution">
    <text evidence="10">The sequence shown here is derived from an EMBL/GenBank/DDBJ whole genome shotgun (WGS) entry which is preliminary data.</text>
</comment>
<sequence>MLSSDLDHLIYKVLLSRINKKKIINNLICRNSIIDLIKFSKKIIIPEPTMIRLDNPITIVGDIHGNIDDLIRIFERCGYPPDTSYLFLGDYIDRGQFSIEVMVLLLSLKCKYPKNINLLRGNHETRSISKEHGFYDECCRKYDHFLYESFFDLFGYFPIAALVADIVFCVHGGISPKLKNLEDFGQLQKPYNISNESIFTDLLWSDPFDDIKTGFMKSPRGIGYYFSSESLNSFLKRNNIQFIIRSHEECFDGYKWSFDDRTCLTIFSNSNYCCHYNDAMVVSITKDLKLTNERFSPLSETKTQKRRIIFPDWLLKGNENSQLSIPISSNDEITPYLIDDPIHCV</sequence>
<dbReference type="PROSITE" id="PS00125">
    <property type="entry name" value="SER_THR_PHOSPHATASE"/>
    <property type="match status" value="1"/>
</dbReference>
<keyword evidence="5" id="KW-0464">Manganese</keyword>
<comment type="similarity">
    <text evidence="8">Belongs to the PPP phosphatase family.</text>
</comment>
<organism evidence="10 11">
    <name type="scientific">Tritrichomonas musculus</name>
    <dbReference type="NCBI Taxonomy" id="1915356"/>
    <lineage>
        <taxon>Eukaryota</taxon>
        <taxon>Metamonada</taxon>
        <taxon>Parabasalia</taxon>
        <taxon>Tritrichomonadida</taxon>
        <taxon>Tritrichomonadidae</taxon>
        <taxon>Tritrichomonas</taxon>
    </lineage>
</organism>